<reference evidence="2" key="1">
    <citation type="journal article" date="2015" name="PLoS ONE">
        <title>Investigation of a Large Collection of Pseudomonas aeruginosa Bacteriophages Collected from a Single Environmental Source in Abidjan, Cote d'Ivoire.</title>
        <authorList>
            <person name="Essoh C."/>
            <person name="Latino L."/>
            <person name="Midoux C."/>
            <person name="Blouin Y."/>
            <person name="Loukou G."/>
            <person name="Nguetta S.P."/>
            <person name="Lathro S."/>
            <person name="Cablanmian A."/>
            <person name="Kouassi A.K."/>
            <person name="Vergnaud G."/>
            <person name="Pourcel C."/>
        </authorList>
    </citation>
    <scope>NUCLEOTIDE SEQUENCE [LARGE SCALE GENOMIC DNA]</scope>
</reference>
<dbReference type="EMBL" id="LN610573">
    <property type="protein sequence ID" value="CEF89111.1"/>
    <property type="molecule type" value="Genomic_DNA"/>
</dbReference>
<dbReference type="Proteomes" id="UP000030230">
    <property type="component" value="Segment"/>
</dbReference>
<name>A0A0A1IUI5_9CAUD</name>
<dbReference type="RefSeq" id="YP_009124402.1">
    <property type="nucleotide sequence ID" value="NC_026587.1"/>
</dbReference>
<evidence type="ECO:0000313" key="2">
    <source>
        <dbReference type="Proteomes" id="UP000030230"/>
    </source>
</evidence>
<dbReference type="OrthoDB" id="21350at10239"/>
<gene>
    <name evidence="1" type="primary">ORF06</name>
</gene>
<sequence>MEMGDYVWKELAPEVKEGLLALVKWKDEGFSEHPCFSRNSRLCRNLASFLEAKGMQRGEVMVLTIESMSGLFLAEGFKGAYPFEKDKKKKDLQHMIYTNPHRLEFIETCRRKLA</sequence>
<dbReference type="GeneID" id="23679261"/>
<evidence type="ECO:0000313" key="1">
    <source>
        <dbReference type="EMBL" id="CEF89111.1"/>
    </source>
</evidence>
<dbReference type="KEGG" id="vg:23679261"/>
<keyword evidence="2" id="KW-1185">Reference proteome</keyword>
<accession>A0A0A1IUI5</accession>
<organism evidence="1 2">
    <name type="scientific">Pseudomonas phage vB_PaeM_PAO1_Ab03</name>
    <dbReference type="NCBI Taxonomy" id="1548901"/>
    <lineage>
        <taxon>Viruses</taxon>
        <taxon>Duplodnaviria</taxon>
        <taxon>Heunggongvirae</taxon>
        <taxon>Uroviricota</taxon>
        <taxon>Caudoviricetes</taxon>
        <taxon>Vandenendeviridae</taxon>
        <taxon>Nankokuvirus</taxon>
        <taxon>Nankokuvirus Ab03</taxon>
    </lineage>
</organism>
<protein>
    <submittedName>
        <fullName evidence="1">Uncharacterized protein</fullName>
    </submittedName>
</protein>
<proteinExistence type="predicted"/>